<keyword evidence="3 5" id="KW-0808">Transferase</keyword>
<dbReference type="Gene3D" id="3.40.50.2000">
    <property type="entry name" value="Glycogen Phosphorylase B"/>
    <property type="match status" value="2"/>
</dbReference>
<sequence length="353" mass="37254">MHCSFLIPGDLDTHTGGYTYDRHIIEELRASGWQVDVHALGDGYPAPDAEALARAARVVEALPDGALVVVDGLAFGVLDELAHRHAQRLRWVALVHHPLSLETGLDADRQRALFESERSALAAVRGVIVTSPFTARGLDAFGVPPSRIATVVPGTEPAPPAPGSGGEALSLLCVATLTPRKGHAVLVEALAGLREQAWTLHCVGSATMDAACATTLGEAIDQHGLRDRVVLHGDKAEGELEKFYAAADAFVLPSFHEGYGMALAEALARGLPIISTQAGAIPDTVPRAAGELVPPGDVVALRTALRRLMEDAAWRTQLRAGAMAARQALPTWTQSGARFASALIDAAQRMHTT</sequence>
<evidence type="ECO:0000313" key="6">
    <source>
        <dbReference type="Proteomes" id="UP001385892"/>
    </source>
</evidence>
<keyword evidence="6" id="KW-1185">Reference proteome</keyword>
<dbReference type="InterPro" id="IPR028098">
    <property type="entry name" value="Glyco_trans_4-like_N"/>
</dbReference>
<comment type="similarity">
    <text evidence="1">Belongs to the glycosyltransferase group 1 family. Glycosyltransferase 4 subfamily.</text>
</comment>
<dbReference type="Proteomes" id="UP001385892">
    <property type="component" value="Unassembled WGS sequence"/>
</dbReference>
<dbReference type="Pfam" id="PF13692">
    <property type="entry name" value="Glyco_trans_1_4"/>
    <property type="match status" value="1"/>
</dbReference>
<dbReference type="PANTHER" id="PTHR12526">
    <property type="entry name" value="GLYCOSYLTRANSFERASE"/>
    <property type="match status" value="1"/>
</dbReference>
<protein>
    <submittedName>
        <fullName evidence="5">Glycosyltransferase family 4 protein</fullName>
        <ecNumber evidence="5">2.4.-.-</ecNumber>
    </submittedName>
</protein>
<dbReference type="GO" id="GO:0016757">
    <property type="term" value="F:glycosyltransferase activity"/>
    <property type="evidence" value="ECO:0007669"/>
    <property type="project" value="UniProtKB-KW"/>
</dbReference>
<comment type="caution">
    <text evidence="5">The sequence shown here is derived from an EMBL/GenBank/DDBJ whole genome shotgun (WGS) entry which is preliminary data.</text>
</comment>
<organism evidence="5 6">
    <name type="scientific">Variovorax rhizosphaerae</name>
    <dbReference type="NCBI Taxonomy" id="1836200"/>
    <lineage>
        <taxon>Bacteria</taxon>
        <taxon>Pseudomonadati</taxon>
        <taxon>Pseudomonadota</taxon>
        <taxon>Betaproteobacteria</taxon>
        <taxon>Burkholderiales</taxon>
        <taxon>Comamonadaceae</taxon>
        <taxon>Variovorax</taxon>
    </lineage>
</organism>
<name>A0ABU8WVX2_9BURK</name>
<evidence type="ECO:0000313" key="5">
    <source>
        <dbReference type="EMBL" id="MEJ8851559.1"/>
    </source>
</evidence>
<dbReference type="CDD" id="cd03801">
    <property type="entry name" value="GT4_PimA-like"/>
    <property type="match status" value="1"/>
</dbReference>
<feature type="domain" description="Glycosyltransferase subfamily 4-like N-terminal" evidence="4">
    <location>
        <begin position="23"/>
        <end position="156"/>
    </location>
</feature>
<proteinExistence type="inferred from homology"/>
<reference evidence="5 6" key="1">
    <citation type="submission" date="2024-03" db="EMBL/GenBank/DDBJ databases">
        <title>Novel species of the genus Variovorax.</title>
        <authorList>
            <person name="Liu Q."/>
            <person name="Xin Y.-H."/>
        </authorList>
    </citation>
    <scope>NUCLEOTIDE SEQUENCE [LARGE SCALE GENOMIC DNA]</scope>
    <source>
        <strain evidence="5 6">KACC 18900</strain>
    </source>
</reference>
<dbReference type="PANTHER" id="PTHR12526:SF640">
    <property type="entry name" value="COLANIC ACID BIOSYNTHESIS GLYCOSYLTRANSFERASE WCAL-RELATED"/>
    <property type="match status" value="1"/>
</dbReference>
<keyword evidence="2 5" id="KW-0328">Glycosyltransferase</keyword>
<accession>A0ABU8WVX2</accession>
<dbReference type="SUPFAM" id="SSF53756">
    <property type="entry name" value="UDP-Glycosyltransferase/glycogen phosphorylase"/>
    <property type="match status" value="1"/>
</dbReference>
<evidence type="ECO:0000256" key="2">
    <source>
        <dbReference type="ARBA" id="ARBA00022676"/>
    </source>
</evidence>
<dbReference type="EMBL" id="JBBKZT010000024">
    <property type="protein sequence ID" value="MEJ8851559.1"/>
    <property type="molecule type" value="Genomic_DNA"/>
</dbReference>
<dbReference type="EC" id="2.4.-.-" evidence="5"/>
<evidence type="ECO:0000256" key="1">
    <source>
        <dbReference type="ARBA" id="ARBA00009481"/>
    </source>
</evidence>
<dbReference type="Pfam" id="PF13439">
    <property type="entry name" value="Glyco_transf_4"/>
    <property type="match status" value="1"/>
</dbReference>
<gene>
    <name evidence="5" type="ORF">WKW82_33315</name>
</gene>
<evidence type="ECO:0000256" key="3">
    <source>
        <dbReference type="ARBA" id="ARBA00022679"/>
    </source>
</evidence>
<dbReference type="RefSeq" id="WP_340347231.1">
    <property type="nucleotide sequence ID" value="NZ_JBBKZT010000024.1"/>
</dbReference>
<evidence type="ECO:0000259" key="4">
    <source>
        <dbReference type="Pfam" id="PF13439"/>
    </source>
</evidence>